<dbReference type="Proteomes" id="UP000515153">
    <property type="component" value="Unplaced"/>
</dbReference>
<reference evidence="4" key="1">
    <citation type="journal article" date="2019" name="Mol. Biol. Evol.">
        <title>Blast fungal genomes show frequent chromosomal changes, gene gains and losses, and effector gene turnover.</title>
        <authorList>
            <person name="Gomez Luciano L.B."/>
            <person name="Jason Tsai I."/>
            <person name="Chuma I."/>
            <person name="Tosa Y."/>
            <person name="Chen Y.H."/>
            <person name="Li J.Y."/>
            <person name="Li M.Y."/>
            <person name="Jade Lu M.Y."/>
            <person name="Nakayashiki H."/>
            <person name="Li W.H."/>
        </authorList>
    </citation>
    <scope>NUCLEOTIDE SEQUENCE</scope>
    <source>
        <strain evidence="4">NI907</strain>
    </source>
</reference>
<proteinExistence type="predicted"/>
<reference evidence="4" key="2">
    <citation type="submission" date="2019-10" db="EMBL/GenBank/DDBJ databases">
        <authorList>
            <consortium name="NCBI Genome Project"/>
        </authorList>
    </citation>
    <scope>NUCLEOTIDE SEQUENCE</scope>
    <source>
        <strain evidence="4">NI907</strain>
    </source>
</reference>
<keyword evidence="3" id="KW-1185">Reference proteome</keyword>
<organism evidence="3 4">
    <name type="scientific">Pyricularia grisea</name>
    <name type="common">Crabgrass-specific blast fungus</name>
    <name type="synonym">Magnaporthe grisea</name>
    <dbReference type="NCBI Taxonomy" id="148305"/>
    <lineage>
        <taxon>Eukaryota</taxon>
        <taxon>Fungi</taxon>
        <taxon>Dikarya</taxon>
        <taxon>Ascomycota</taxon>
        <taxon>Pezizomycotina</taxon>
        <taxon>Sordariomycetes</taxon>
        <taxon>Sordariomycetidae</taxon>
        <taxon>Magnaporthales</taxon>
        <taxon>Pyriculariaceae</taxon>
        <taxon>Pyricularia</taxon>
    </lineage>
</organism>
<evidence type="ECO:0000256" key="2">
    <source>
        <dbReference type="SAM" id="SignalP"/>
    </source>
</evidence>
<dbReference type="AlphaFoldDB" id="A0A6P8BB87"/>
<protein>
    <submittedName>
        <fullName evidence="4">Uncharacterized protein</fullName>
    </submittedName>
</protein>
<evidence type="ECO:0000256" key="1">
    <source>
        <dbReference type="SAM" id="MobiDB-lite"/>
    </source>
</evidence>
<feature type="compositionally biased region" description="Pro residues" evidence="1">
    <location>
        <begin position="357"/>
        <end position="367"/>
    </location>
</feature>
<keyword evidence="2" id="KW-0732">Signal</keyword>
<name>A0A6P8BB87_PYRGI</name>
<evidence type="ECO:0000313" key="3">
    <source>
        <dbReference type="Proteomes" id="UP000515153"/>
    </source>
</evidence>
<reference evidence="4" key="3">
    <citation type="submission" date="2025-08" db="UniProtKB">
        <authorList>
            <consortium name="RefSeq"/>
        </authorList>
    </citation>
    <scope>IDENTIFICATION</scope>
    <source>
        <strain evidence="4">NI907</strain>
    </source>
</reference>
<feature type="signal peptide" evidence="2">
    <location>
        <begin position="1"/>
        <end position="18"/>
    </location>
</feature>
<feature type="compositionally biased region" description="Low complexity" evidence="1">
    <location>
        <begin position="292"/>
        <end position="356"/>
    </location>
</feature>
<sequence>MKGFTGVILVAGVAFGLPQPPLPPGGTGFIGNYQCAQDNCFRAVLATNVNPREQVRRKRECSLLLNTTVLGTPTSIVTQTCRATTYTETVQVTVYQPTTTSVKIGQTTTATSDYSPNARENNLAASGMAALTKHAPVLAKIVQNERDRGTHCSRCLAEQQQASSGDTLDKRQLLPTCTLCSTQPAFIVPQTSIQTVTQRAVGPNVTVILPTSTTQPTTTQQVPGISTSTRIPSVTVTTTFTTTHSYLTETHTSTVAPPSLGVPVPVPIPTIPIPLPTIPVPIPTISTPTIPIPTQTSGETSTVHVTTTQTVTPSPSSSPTTPTSSPSTITQTVTAPQTSTTKSFPVPTDTPSMPSNTPTPQPTPPPADKGDEFALLVIPGYATGLCAKPEDYVSACECYGVRPQVSTRPPLQAVSTYWIYNTITTTATFTIPGVPCRWKREVCVPFATETITLIRR</sequence>
<dbReference type="RefSeq" id="XP_030984463.1">
    <property type="nucleotide sequence ID" value="XM_031122881.1"/>
</dbReference>
<feature type="region of interest" description="Disordered" evidence="1">
    <location>
        <begin position="292"/>
        <end position="371"/>
    </location>
</feature>
<accession>A0A6P8BB87</accession>
<dbReference type="GeneID" id="41957792"/>
<dbReference type="KEGG" id="pgri:PgNI_02824"/>
<evidence type="ECO:0000313" key="4">
    <source>
        <dbReference type="RefSeq" id="XP_030984463.1"/>
    </source>
</evidence>
<gene>
    <name evidence="4" type="ORF">PgNI_02824</name>
</gene>
<dbReference type="OrthoDB" id="5244434at2759"/>
<feature type="chain" id="PRO_5028235363" evidence="2">
    <location>
        <begin position="19"/>
        <end position="456"/>
    </location>
</feature>